<name>A0A370HLV8_9HYPH</name>
<sequence length="266" mass="30056">MQFVASLRRERYYQLVQRKRISPDRADPNHPSFDAERAVAYHVQRDNFDEAAWLIFLMTHFARPADTGWLRLRDVYGKLGQGTWDWATVTANPGSFTAWLAANWQNVRGKFGNHRKYESLRPDASRPMSRVVEGYIRWIGLQGHASFFGNIVRHAGNDPHRIFDALYQDLPIPTFGRLAKFDYLSLIGRYGIAPITAGSAYLNGATGPAAGARLLFDGVRNGPSTNRHLQAQLDALDIELGVGMTVMEDALCNWQKSPMTFVHYKG</sequence>
<accession>A0A370HLV8</accession>
<comment type="caution">
    <text evidence="2">The sequence shown here is derived from an EMBL/GenBank/DDBJ whole genome shotgun (WGS) entry which is preliminary data.</text>
</comment>
<evidence type="ECO:0000259" key="1">
    <source>
        <dbReference type="Pfam" id="PF18746"/>
    </source>
</evidence>
<dbReference type="EMBL" id="QQBB01000007">
    <property type="protein sequence ID" value="RDI57156.1"/>
    <property type="molecule type" value="Genomic_DNA"/>
</dbReference>
<dbReference type="Pfam" id="PF18746">
    <property type="entry name" value="aGPT-Pplase3"/>
    <property type="match status" value="1"/>
</dbReference>
<dbReference type="Proteomes" id="UP000254925">
    <property type="component" value="Unassembled WGS sequence"/>
</dbReference>
<dbReference type="AlphaFoldDB" id="A0A370HLV8"/>
<gene>
    <name evidence="2" type="ORF">DES45_10773</name>
</gene>
<keyword evidence="3" id="KW-1185">Reference proteome</keyword>
<evidence type="ECO:0000313" key="3">
    <source>
        <dbReference type="Proteomes" id="UP000254925"/>
    </source>
</evidence>
<organism evidence="2 3">
    <name type="scientific">Microvirga subterranea</name>
    <dbReference type="NCBI Taxonomy" id="186651"/>
    <lineage>
        <taxon>Bacteria</taxon>
        <taxon>Pseudomonadati</taxon>
        <taxon>Pseudomonadota</taxon>
        <taxon>Alphaproteobacteria</taxon>
        <taxon>Hyphomicrobiales</taxon>
        <taxon>Methylobacteriaceae</taxon>
        <taxon>Microvirga</taxon>
    </lineage>
</organism>
<dbReference type="InterPro" id="IPR041271">
    <property type="entry name" value="AGPT-Pplase3"/>
</dbReference>
<feature type="domain" description="Alpha-glutamyl/putrescinyl thymine pyrophosphorylase clade 3" evidence="1">
    <location>
        <begin position="1"/>
        <end position="266"/>
    </location>
</feature>
<protein>
    <recommendedName>
        <fullName evidence="1">Alpha-glutamyl/putrescinyl thymine pyrophosphorylase clade 3 domain-containing protein</fullName>
    </recommendedName>
</protein>
<reference evidence="2 3" key="1">
    <citation type="submission" date="2018-07" db="EMBL/GenBank/DDBJ databases">
        <title>Genomic Encyclopedia of Type Strains, Phase IV (KMG-IV): sequencing the most valuable type-strain genomes for metagenomic binning, comparative biology and taxonomic classification.</title>
        <authorList>
            <person name="Goeker M."/>
        </authorList>
    </citation>
    <scope>NUCLEOTIDE SEQUENCE [LARGE SCALE GENOMIC DNA]</scope>
    <source>
        <strain evidence="2 3">DSM 14364</strain>
    </source>
</reference>
<evidence type="ECO:0000313" key="2">
    <source>
        <dbReference type="EMBL" id="RDI57156.1"/>
    </source>
</evidence>
<proteinExistence type="predicted"/>